<dbReference type="KEGG" id="pbap:Pla133_15370"/>
<dbReference type="EC" id="1.3.1.-" evidence="4"/>
<dbReference type="CDD" id="cd05233">
    <property type="entry name" value="SDR_c"/>
    <property type="match status" value="1"/>
</dbReference>
<dbReference type="InterPro" id="IPR020904">
    <property type="entry name" value="Sc_DH/Rdtase_CS"/>
</dbReference>
<dbReference type="RefSeq" id="WP_419192216.1">
    <property type="nucleotide sequence ID" value="NZ_CP036287.1"/>
</dbReference>
<comment type="similarity">
    <text evidence="1 2">Belongs to the short-chain dehydrogenases/reductases (SDR) family.</text>
</comment>
<dbReference type="GO" id="GO:0032787">
    <property type="term" value="P:monocarboxylic acid metabolic process"/>
    <property type="evidence" value="ECO:0007669"/>
    <property type="project" value="UniProtKB-ARBA"/>
</dbReference>
<organism evidence="4 5">
    <name type="scientific">Engelhardtia mirabilis</name>
    <dbReference type="NCBI Taxonomy" id="2528011"/>
    <lineage>
        <taxon>Bacteria</taxon>
        <taxon>Pseudomonadati</taxon>
        <taxon>Planctomycetota</taxon>
        <taxon>Planctomycetia</taxon>
        <taxon>Planctomycetia incertae sedis</taxon>
        <taxon>Engelhardtia</taxon>
    </lineage>
</organism>
<name>A0A518BHP6_9BACT</name>
<dbReference type="InterPro" id="IPR057326">
    <property type="entry name" value="KR_dom"/>
</dbReference>
<dbReference type="Pfam" id="PF00106">
    <property type="entry name" value="adh_short"/>
    <property type="match status" value="1"/>
</dbReference>
<proteinExistence type="inferred from homology"/>
<reference evidence="4 5" key="1">
    <citation type="submission" date="2019-02" db="EMBL/GenBank/DDBJ databases">
        <title>Deep-cultivation of Planctomycetes and their phenomic and genomic characterization uncovers novel biology.</title>
        <authorList>
            <person name="Wiegand S."/>
            <person name="Jogler M."/>
            <person name="Boedeker C."/>
            <person name="Pinto D."/>
            <person name="Vollmers J."/>
            <person name="Rivas-Marin E."/>
            <person name="Kohn T."/>
            <person name="Peeters S.H."/>
            <person name="Heuer A."/>
            <person name="Rast P."/>
            <person name="Oberbeckmann S."/>
            <person name="Bunk B."/>
            <person name="Jeske O."/>
            <person name="Meyerdierks A."/>
            <person name="Storesund J.E."/>
            <person name="Kallscheuer N."/>
            <person name="Luecker S."/>
            <person name="Lage O.M."/>
            <person name="Pohl T."/>
            <person name="Merkel B.J."/>
            <person name="Hornburger P."/>
            <person name="Mueller R.-W."/>
            <person name="Bruemmer F."/>
            <person name="Labrenz M."/>
            <person name="Spormann A.M."/>
            <person name="Op den Camp H."/>
            <person name="Overmann J."/>
            <person name="Amann R."/>
            <person name="Jetten M.S.M."/>
            <person name="Mascher T."/>
            <person name="Medema M.H."/>
            <person name="Devos D.P."/>
            <person name="Kaster A.-K."/>
            <person name="Ovreas L."/>
            <person name="Rohde M."/>
            <person name="Galperin M.Y."/>
            <person name="Jogler C."/>
        </authorList>
    </citation>
    <scope>NUCLEOTIDE SEQUENCE [LARGE SCALE GENOMIC DNA]</scope>
    <source>
        <strain evidence="4 5">Pla133</strain>
    </source>
</reference>
<accession>A0A518BHP6</accession>
<dbReference type="SMART" id="SM00822">
    <property type="entry name" value="PKS_KR"/>
    <property type="match status" value="1"/>
</dbReference>
<protein>
    <submittedName>
        <fullName evidence="4">Ketoacyl reductase</fullName>
        <ecNumber evidence="4">1.3.1.-</ecNumber>
    </submittedName>
</protein>
<dbReference type="Proteomes" id="UP000316921">
    <property type="component" value="Chromosome"/>
</dbReference>
<dbReference type="SUPFAM" id="SSF51735">
    <property type="entry name" value="NAD(P)-binding Rossmann-fold domains"/>
    <property type="match status" value="1"/>
</dbReference>
<keyword evidence="5" id="KW-1185">Reference proteome</keyword>
<dbReference type="GO" id="GO:0016491">
    <property type="term" value="F:oxidoreductase activity"/>
    <property type="evidence" value="ECO:0007669"/>
    <property type="project" value="UniProtKB-KW"/>
</dbReference>
<evidence type="ECO:0000313" key="4">
    <source>
        <dbReference type="EMBL" id="QDU66463.1"/>
    </source>
</evidence>
<dbReference type="PRINTS" id="PR00080">
    <property type="entry name" value="SDRFAMILY"/>
</dbReference>
<sequence>MTQHVALVTGGSRGIGAAIVEELVTVGAAVIVAARGLQDCERLCAQIEEAGGSARPLALDVADRSSLRAARVRIEQLAGELGPVDWLVNNAGIAISAPLLRGTTDSGEDLYERHLAVNFHGPRLLVEALLPGMLERGAGRILAIASSAGLVGYPYVSAYCASKHALLGFTRAAALEVGPKGVAFGAICPHYVDSPMLAASIANVVAKTGKSEAEARAFFASQNPGGALVQPSEVAGVARQWLESGPNGAVIELDGARQHLRQ</sequence>
<evidence type="ECO:0000259" key="3">
    <source>
        <dbReference type="SMART" id="SM00822"/>
    </source>
</evidence>
<gene>
    <name evidence="4" type="primary">actIII_1</name>
    <name evidence="4" type="ORF">Pla133_15370</name>
</gene>
<dbReference type="PROSITE" id="PS00061">
    <property type="entry name" value="ADH_SHORT"/>
    <property type="match status" value="1"/>
</dbReference>
<dbReference type="InterPro" id="IPR036291">
    <property type="entry name" value="NAD(P)-bd_dom_sf"/>
</dbReference>
<dbReference type="PRINTS" id="PR00081">
    <property type="entry name" value="GDHRDH"/>
</dbReference>
<evidence type="ECO:0000313" key="5">
    <source>
        <dbReference type="Proteomes" id="UP000316921"/>
    </source>
</evidence>
<dbReference type="PANTHER" id="PTHR42879:SF2">
    <property type="entry name" value="3-OXOACYL-[ACYL-CARRIER-PROTEIN] REDUCTASE FABG"/>
    <property type="match status" value="1"/>
</dbReference>
<keyword evidence="4" id="KW-0560">Oxidoreductase</keyword>
<evidence type="ECO:0000256" key="2">
    <source>
        <dbReference type="RuleBase" id="RU000363"/>
    </source>
</evidence>
<dbReference type="EMBL" id="CP036287">
    <property type="protein sequence ID" value="QDU66463.1"/>
    <property type="molecule type" value="Genomic_DNA"/>
</dbReference>
<evidence type="ECO:0000256" key="1">
    <source>
        <dbReference type="ARBA" id="ARBA00006484"/>
    </source>
</evidence>
<dbReference type="AlphaFoldDB" id="A0A518BHP6"/>
<dbReference type="InterPro" id="IPR002347">
    <property type="entry name" value="SDR_fam"/>
</dbReference>
<feature type="domain" description="Ketoreductase" evidence="3">
    <location>
        <begin position="4"/>
        <end position="190"/>
    </location>
</feature>
<dbReference type="InterPro" id="IPR050259">
    <property type="entry name" value="SDR"/>
</dbReference>
<dbReference type="Gene3D" id="3.40.50.720">
    <property type="entry name" value="NAD(P)-binding Rossmann-like Domain"/>
    <property type="match status" value="1"/>
</dbReference>
<dbReference type="PANTHER" id="PTHR42879">
    <property type="entry name" value="3-OXOACYL-(ACYL-CARRIER-PROTEIN) REDUCTASE"/>
    <property type="match status" value="1"/>
</dbReference>